<reference evidence="2 3" key="1">
    <citation type="journal article" date="2010" name="Syst. Appl. Microbiol.">
        <title>Four new species of Chryseobacterium from the rhizosphere of coastal sand dune plants, Chryseobacterium elymi sp. nov., Chryseobacterium hagamense sp. nov., Chryseobacterium lathyri sp. nov. and Chryseobacterium rhizosphaerae sp. nov.</title>
        <authorList>
            <person name="Cho S.H."/>
            <person name="Lee K.S."/>
            <person name="Shin D.S."/>
            <person name="Han J.H."/>
            <person name="Park K.S."/>
            <person name="Lee C.H."/>
            <person name="Park K.H."/>
            <person name="Kim S.B."/>
        </authorList>
    </citation>
    <scope>NUCLEOTIDE SEQUENCE [LARGE SCALE GENOMIC DNA]</scope>
    <source>
        <strain evidence="2 3">KCTC 22547</strain>
    </source>
</reference>
<evidence type="ECO:0000313" key="3">
    <source>
        <dbReference type="Proteomes" id="UP000257030"/>
    </source>
</evidence>
<dbReference type="EMBL" id="QNUH01000013">
    <property type="protein sequence ID" value="REC75816.1"/>
    <property type="molecule type" value="Genomic_DNA"/>
</dbReference>
<protein>
    <submittedName>
        <fullName evidence="2">DNA-binding protein</fullName>
    </submittedName>
</protein>
<dbReference type="InterPro" id="IPR009061">
    <property type="entry name" value="DNA-bd_dom_put_sf"/>
</dbReference>
<dbReference type="GO" id="GO:0003677">
    <property type="term" value="F:DNA binding"/>
    <property type="evidence" value="ECO:0007669"/>
    <property type="project" value="UniProtKB-KW"/>
</dbReference>
<accession>A0A3D9DCU1</accession>
<keyword evidence="3" id="KW-1185">Reference proteome</keyword>
<dbReference type="InterPro" id="IPR041657">
    <property type="entry name" value="HTH_17"/>
</dbReference>
<evidence type="ECO:0000313" key="2">
    <source>
        <dbReference type="EMBL" id="REC75816.1"/>
    </source>
</evidence>
<name>A0A3D9DCU1_9FLAO</name>
<comment type="caution">
    <text evidence="2">The sequence shown here is derived from an EMBL/GenBank/DDBJ whole genome shotgun (WGS) entry which is preliminary data.</text>
</comment>
<dbReference type="SUPFAM" id="SSF46955">
    <property type="entry name" value="Putative DNA-binding domain"/>
    <property type="match status" value="1"/>
</dbReference>
<dbReference type="Pfam" id="PF12728">
    <property type="entry name" value="HTH_17"/>
    <property type="match status" value="1"/>
</dbReference>
<keyword evidence="2" id="KW-0238">DNA-binding</keyword>
<dbReference type="Proteomes" id="UP000257030">
    <property type="component" value="Unassembled WGS sequence"/>
</dbReference>
<gene>
    <name evidence="2" type="ORF">DRF60_15000</name>
</gene>
<dbReference type="InterPro" id="IPR010093">
    <property type="entry name" value="SinI_DNA-bd"/>
</dbReference>
<evidence type="ECO:0000259" key="1">
    <source>
        <dbReference type="Pfam" id="PF12728"/>
    </source>
</evidence>
<organism evidence="2 3">
    <name type="scientific">Chryseobacterium elymi</name>
    <dbReference type="NCBI Taxonomy" id="395936"/>
    <lineage>
        <taxon>Bacteria</taxon>
        <taxon>Pseudomonadati</taxon>
        <taxon>Bacteroidota</taxon>
        <taxon>Flavobacteriia</taxon>
        <taxon>Flavobacteriales</taxon>
        <taxon>Weeksellaceae</taxon>
        <taxon>Chryseobacterium group</taxon>
        <taxon>Chryseobacterium</taxon>
    </lineage>
</organism>
<dbReference type="NCBIfam" id="TIGR01764">
    <property type="entry name" value="excise"/>
    <property type="match status" value="1"/>
</dbReference>
<feature type="domain" description="Helix-turn-helix" evidence="1">
    <location>
        <begin position="24"/>
        <end position="73"/>
    </location>
</feature>
<proteinExistence type="predicted"/>
<dbReference type="AlphaFoldDB" id="A0A3D9DCU1"/>
<sequence length="95" mass="11245">MQIVRTSSIINIVKMETTSQKEILSFKEALGYLDVSKSFLYKQTSQRTIRYFKPNGGKIYFKKTDLDSWMLQNENKSKELLEDELFNKLKVRKDV</sequence>